<dbReference type="eggNOG" id="COG1014">
    <property type="taxonomic scope" value="Bacteria"/>
</dbReference>
<evidence type="ECO:0000313" key="6">
    <source>
        <dbReference type="Proteomes" id="UP000016568"/>
    </source>
</evidence>
<dbReference type="Gene3D" id="3.40.50.970">
    <property type="match status" value="1"/>
</dbReference>
<dbReference type="Gene3D" id="3.40.920.10">
    <property type="entry name" value="Pyruvate-ferredoxin oxidoreductase, PFOR, domain III"/>
    <property type="match status" value="1"/>
</dbReference>
<dbReference type="EMBL" id="BASZ01000002">
    <property type="protein sequence ID" value="GAD48021.1"/>
    <property type="molecule type" value="Genomic_DNA"/>
</dbReference>
<dbReference type="FunFam" id="3.40.50.970:FF:000022">
    <property type="entry name" value="2-oxoglutarate ferredoxin oxidoreductase alpha subunit"/>
    <property type="match status" value="1"/>
</dbReference>
<dbReference type="InterPro" id="IPR009014">
    <property type="entry name" value="Transketo_C/PFOR_II"/>
</dbReference>
<name>U2Y4L3_9SPHN</name>
<dbReference type="RefSeq" id="WP_021688928.1">
    <property type="nucleotide sequence ID" value="NZ_BASZ01000002.1"/>
</dbReference>
<dbReference type="AlphaFoldDB" id="U2Y4L3"/>
<sequence length="651" mass="69181">MASSVASAEKAGIAHNDAPEAVVVRFAGDSGDGMQLTGGQFTLSTALAGNDLATFPDFPAEIRAPQGTLFGVSAFQINFGSTDISTAGDAPDVLVAMNPAALKTNVQALKPGGLIIADSGEFTKRNLEKAKYENNPLEDGSLSKWDLLAFDISALTIEAVKPFGLGNKEALRCKNMWTLGLALWMFDRDRKPIVDWLNSKFAKKPEIAEANIAALNAGHAYGETAEISGPLRKLHLDPVPSAPGLYRTITGAEAVSLGLVAGAQLAGLPMFFGGYPITPASAILHNLAKMKEFGVTTFQAEDEIAAICSAIGASYAGQLGVTSSSGPGIALKGEAMGLAVMTELPLVIVNSQRGGPSTGLPTKTEQSDLYQAIYGRNGDTPLPVIAARSPSDAFDCAIEACRIAVQFMTPVMLLTDGYIGNAAEPWKVPDPREFEPFPVTFLQEKNGPDDTLLPYKRDARGVRPWIKPGTPGLMHRIGGIEKAIDTGNLDYSPAVHQAQTDSRKDKVDGVAAAIPLQDVTLGNTSGKLVVVGWGSTFGPIYQAVRRARAKGLDVSHVHVRHVWPLPRNLGDLLRGYENILVPEMNTGQFKTVLRDQFLVDAKPLNKVSGQPFAIAEIEEAIATFFDNIPGNEGGEVEANETQLPSVKAENQ</sequence>
<dbReference type="NCBIfam" id="TIGR03710">
    <property type="entry name" value="OAFO_sf"/>
    <property type="match status" value="1"/>
</dbReference>
<dbReference type="Gene3D" id="3.40.50.920">
    <property type="match status" value="1"/>
</dbReference>
<dbReference type="SUPFAM" id="SSF52518">
    <property type="entry name" value="Thiamin diphosphate-binding fold (THDP-binding)"/>
    <property type="match status" value="1"/>
</dbReference>
<accession>U2Y4L3</accession>
<dbReference type="GO" id="GO:0006979">
    <property type="term" value="P:response to oxidative stress"/>
    <property type="evidence" value="ECO:0007669"/>
    <property type="project" value="TreeGrafter"/>
</dbReference>
<dbReference type="SUPFAM" id="SSF52922">
    <property type="entry name" value="TK C-terminal domain-like"/>
    <property type="match status" value="1"/>
</dbReference>
<dbReference type="PANTHER" id="PTHR32154:SF20">
    <property type="entry name" value="2-OXOGLUTARATE OXIDOREDUCTASE SUBUNIT KORA"/>
    <property type="match status" value="1"/>
</dbReference>
<protein>
    <submittedName>
        <fullName evidence="5">2-oxoglutarate oxidoreductase subunit KorA</fullName>
    </submittedName>
</protein>
<feature type="domain" description="Pyruvate flavodoxin/ferredoxin oxidoreductase pyrimidine binding" evidence="3">
    <location>
        <begin position="265"/>
        <end position="434"/>
    </location>
</feature>
<reference evidence="5 6" key="1">
    <citation type="submission" date="2013-09" db="EMBL/GenBank/DDBJ databases">
        <title>Whole genome shotgun sequence of Novosphingobium tardaugens NBRC 16725.</title>
        <authorList>
            <person name="Isaki S."/>
            <person name="Hosoyama A."/>
            <person name="Tsuchikane K."/>
            <person name="Katsumata H."/>
            <person name="Ando Y."/>
            <person name="Yamazaki S."/>
            <person name="Fujita N."/>
        </authorList>
    </citation>
    <scope>NUCLEOTIDE SEQUENCE [LARGE SCALE GENOMIC DNA]</scope>
    <source>
        <strain evidence="5 6">NBRC 16725</strain>
    </source>
</reference>
<evidence type="ECO:0000313" key="5">
    <source>
        <dbReference type="EMBL" id="GAD48021.1"/>
    </source>
</evidence>
<dbReference type="Pfam" id="PF17147">
    <property type="entry name" value="PFOR_II"/>
    <property type="match status" value="1"/>
</dbReference>
<dbReference type="Pfam" id="PF01558">
    <property type="entry name" value="POR"/>
    <property type="match status" value="1"/>
</dbReference>
<evidence type="ECO:0000256" key="1">
    <source>
        <dbReference type="ARBA" id="ARBA00023002"/>
    </source>
</evidence>
<proteinExistence type="predicted"/>
<evidence type="ECO:0000259" key="4">
    <source>
        <dbReference type="Pfam" id="PF17147"/>
    </source>
</evidence>
<organism evidence="5 6">
    <name type="scientific">Caenibius tardaugens NBRC 16725</name>
    <dbReference type="NCBI Taxonomy" id="1219035"/>
    <lineage>
        <taxon>Bacteria</taxon>
        <taxon>Pseudomonadati</taxon>
        <taxon>Pseudomonadota</taxon>
        <taxon>Alphaproteobacteria</taxon>
        <taxon>Sphingomonadales</taxon>
        <taxon>Erythrobacteraceae</taxon>
        <taxon>Caenibius</taxon>
    </lineage>
</organism>
<dbReference type="InterPro" id="IPR033412">
    <property type="entry name" value="PFOR_II"/>
</dbReference>
<dbReference type="PANTHER" id="PTHR32154">
    <property type="entry name" value="PYRUVATE-FLAVODOXIN OXIDOREDUCTASE-RELATED"/>
    <property type="match status" value="1"/>
</dbReference>
<dbReference type="InterPro" id="IPR019752">
    <property type="entry name" value="Pyrv/ketoisovalerate_OxRed_cat"/>
</dbReference>
<dbReference type="GO" id="GO:0016903">
    <property type="term" value="F:oxidoreductase activity, acting on the aldehyde or oxo group of donors"/>
    <property type="evidence" value="ECO:0007669"/>
    <property type="project" value="InterPro"/>
</dbReference>
<gene>
    <name evidence="5" type="primary">korA</name>
    <name evidence="5" type="ORF">NT2_02_01040</name>
</gene>
<dbReference type="InterPro" id="IPR002869">
    <property type="entry name" value="Pyrv_flavodox_OxRed_cen"/>
</dbReference>
<dbReference type="InterPro" id="IPR002880">
    <property type="entry name" value="Pyrv_Fd/Flavodoxin_OxRdtase_N"/>
</dbReference>
<dbReference type="Pfam" id="PF01855">
    <property type="entry name" value="POR_N"/>
    <property type="match status" value="1"/>
</dbReference>
<dbReference type="KEGG" id="ntd:EGO55_20435"/>
<feature type="domain" description="Pyruvate:ferredoxin oxidoreductase core" evidence="4">
    <location>
        <begin position="528"/>
        <end position="588"/>
    </location>
</feature>
<feature type="domain" description="Pyruvate/ketoisovalerate oxidoreductase catalytic" evidence="2">
    <location>
        <begin position="31"/>
        <end position="219"/>
    </location>
</feature>
<dbReference type="InterPro" id="IPR050722">
    <property type="entry name" value="Pyruvate:ferred/Flavod_OxRd"/>
</dbReference>
<dbReference type="CDD" id="cd07034">
    <property type="entry name" value="TPP_PYR_PFOR_IOR-alpha_like"/>
    <property type="match status" value="1"/>
</dbReference>
<dbReference type="eggNOG" id="COG0674">
    <property type="taxonomic scope" value="Bacteria"/>
</dbReference>
<dbReference type="InterPro" id="IPR022367">
    <property type="entry name" value="2-oxoacid/accept_OxRdtase_asu"/>
</dbReference>
<dbReference type="OrthoDB" id="9794954at2"/>
<evidence type="ECO:0000259" key="3">
    <source>
        <dbReference type="Pfam" id="PF01855"/>
    </source>
</evidence>
<dbReference type="SUPFAM" id="SSF53323">
    <property type="entry name" value="Pyruvate-ferredoxin oxidoreductase, PFOR, domain III"/>
    <property type="match status" value="1"/>
</dbReference>
<evidence type="ECO:0000259" key="2">
    <source>
        <dbReference type="Pfam" id="PF01558"/>
    </source>
</evidence>
<keyword evidence="1" id="KW-0560">Oxidoreductase</keyword>
<comment type="caution">
    <text evidence="5">The sequence shown here is derived from an EMBL/GenBank/DDBJ whole genome shotgun (WGS) entry which is preliminary data.</text>
</comment>
<dbReference type="InterPro" id="IPR029061">
    <property type="entry name" value="THDP-binding"/>
</dbReference>
<dbReference type="Proteomes" id="UP000016568">
    <property type="component" value="Unassembled WGS sequence"/>
</dbReference>
<keyword evidence="6" id="KW-1185">Reference proteome</keyword>